<keyword evidence="1" id="KW-0472">Membrane</keyword>
<organism>
    <name type="scientific">Branchiostoma floridae</name>
    <name type="common">Florida lancelet</name>
    <name type="synonym">Amphioxus</name>
    <dbReference type="NCBI Taxonomy" id="7739"/>
    <lineage>
        <taxon>Eukaryota</taxon>
        <taxon>Metazoa</taxon>
        <taxon>Chordata</taxon>
        <taxon>Cephalochordata</taxon>
        <taxon>Leptocardii</taxon>
        <taxon>Amphioxiformes</taxon>
        <taxon>Branchiostomatidae</taxon>
        <taxon>Branchiostoma</taxon>
    </lineage>
</organism>
<reference evidence="2" key="1">
    <citation type="journal article" date="2008" name="Nature">
        <title>The amphioxus genome and the evolution of the chordate karyotype.</title>
        <authorList>
            <consortium name="US DOE Joint Genome Institute (JGI-PGF)"/>
            <person name="Putnam N.H."/>
            <person name="Butts T."/>
            <person name="Ferrier D.E.K."/>
            <person name="Furlong R.F."/>
            <person name="Hellsten U."/>
            <person name="Kawashima T."/>
            <person name="Robinson-Rechavi M."/>
            <person name="Shoguchi E."/>
            <person name="Terry A."/>
            <person name="Yu J.-K."/>
            <person name="Benito-Gutierrez E.L."/>
            <person name="Dubchak I."/>
            <person name="Garcia-Fernandez J."/>
            <person name="Gibson-Brown J.J."/>
            <person name="Grigoriev I.V."/>
            <person name="Horton A.C."/>
            <person name="de Jong P.J."/>
            <person name="Jurka J."/>
            <person name="Kapitonov V.V."/>
            <person name="Kohara Y."/>
            <person name="Kuroki Y."/>
            <person name="Lindquist E."/>
            <person name="Lucas S."/>
            <person name="Osoegawa K."/>
            <person name="Pennacchio L.A."/>
            <person name="Salamov A.A."/>
            <person name="Satou Y."/>
            <person name="Sauka-Spengler T."/>
            <person name="Schmutz J."/>
            <person name="Shin-I T."/>
            <person name="Toyoda A."/>
            <person name="Bronner-Fraser M."/>
            <person name="Fujiyama A."/>
            <person name="Holland L.Z."/>
            <person name="Holland P.W.H."/>
            <person name="Satoh N."/>
            <person name="Rokhsar D.S."/>
        </authorList>
    </citation>
    <scope>NUCLEOTIDE SEQUENCE [LARGE SCALE GENOMIC DNA]</scope>
    <source>
        <strain evidence="2">S238N-H82</strain>
        <tissue evidence="2">Testes</tissue>
    </source>
</reference>
<protein>
    <submittedName>
        <fullName evidence="2">Uncharacterized protein</fullName>
    </submittedName>
</protein>
<keyword evidence="1" id="KW-1133">Transmembrane helix</keyword>
<feature type="transmembrane region" description="Helical" evidence="1">
    <location>
        <begin position="16"/>
        <end position="38"/>
    </location>
</feature>
<dbReference type="InParanoid" id="C3Y9V3"/>
<name>C3Y9V3_BRAFL</name>
<proteinExistence type="predicted"/>
<evidence type="ECO:0000313" key="2">
    <source>
        <dbReference type="EMBL" id="EEN62862.1"/>
    </source>
</evidence>
<sequence length="110" mass="12476">MTAGVGVTRRRPRLGCLLVTVATVTVLSSTFVALHWLISEHLSTEGQGRVQTELADSTEPVGSKIDLDFHEAGPLLDRRILRHRKWRKTGRERAPIDDEDYKMYMDAEDE</sequence>
<evidence type="ECO:0000256" key="1">
    <source>
        <dbReference type="SAM" id="Phobius"/>
    </source>
</evidence>
<accession>C3Y9V3</accession>
<dbReference type="AlphaFoldDB" id="C3Y9V3"/>
<dbReference type="EMBL" id="GG666493">
    <property type="protein sequence ID" value="EEN62862.1"/>
    <property type="molecule type" value="Genomic_DNA"/>
</dbReference>
<gene>
    <name evidence="2" type="ORF">BRAFLDRAFT_99457</name>
</gene>
<keyword evidence="1" id="KW-0812">Transmembrane</keyword>